<organism evidence="1 2">
    <name type="scientific">Ceratitis capitata</name>
    <name type="common">Mediterranean fruit fly</name>
    <name type="synonym">Tephritis capitata</name>
    <dbReference type="NCBI Taxonomy" id="7213"/>
    <lineage>
        <taxon>Eukaryota</taxon>
        <taxon>Metazoa</taxon>
        <taxon>Ecdysozoa</taxon>
        <taxon>Arthropoda</taxon>
        <taxon>Hexapoda</taxon>
        <taxon>Insecta</taxon>
        <taxon>Pterygota</taxon>
        <taxon>Neoptera</taxon>
        <taxon>Endopterygota</taxon>
        <taxon>Diptera</taxon>
        <taxon>Brachycera</taxon>
        <taxon>Muscomorpha</taxon>
        <taxon>Tephritoidea</taxon>
        <taxon>Tephritidae</taxon>
        <taxon>Ceratitis</taxon>
        <taxon>Ceratitis</taxon>
    </lineage>
</organism>
<gene>
    <name evidence="1" type="ORF">CCAP1982_LOCUS989</name>
</gene>
<comment type="caution">
    <text evidence="1">The sequence shown here is derived from an EMBL/GenBank/DDBJ whole genome shotgun (WGS) entry which is preliminary data.</text>
</comment>
<dbReference type="EMBL" id="CAJHJT010000001">
    <property type="protein sequence ID" value="CAD6992105.1"/>
    <property type="molecule type" value="Genomic_DNA"/>
</dbReference>
<proteinExistence type="predicted"/>
<evidence type="ECO:0000313" key="1">
    <source>
        <dbReference type="EMBL" id="CAD6992105.1"/>
    </source>
</evidence>
<reference evidence="1" key="1">
    <citation type="submission" date="2020-11" db="EMBL/GenBank/DDBJ databases">
        <authorList>
            <person name="Whitehead M."/>
        </authorList>
    </citation>
    <scope>NUCLEOTIDE SEQUENCE</scope>
    <source>
        <strain evidence="1">EGII</strain>
    </source>
</reference>
<name>A0A811U4D0_CERCA</name>
<dbReference type="AlphaFoldDB" id="A0A811U4D0"/>
<dbReference type="Proteomes" id="UP000606786">
    <property type="component" value="Unassembled WGS sequence"/>
</dbReference>
<sequence>MATTKGRGNSVGDRTASETLKTSQANRLLHIKPCSGCTRISNYWRVLRVMHTKCTARLAEEAERGTRDAGPTKGTVRSKRLATEHIEISTWTAVRTVIVQLTLAYLSTTEIRSIPIVVAEYAVEVSAAATVTRPRAA</sequence>
<evidence type="ECO:0000313" key="2">
    <source>
        <dbReference type="Proteomes" id="UP000606786"/>
    </source>
</evidence>
<keyword evidence="2" id="KW-1185">Reference proteome</keyword>
<accession>A0A811U4D0</accession>
<protein>
    <submittedName>
        <fullName evidence="1">(Mediterranean fruit fly) hypothetical protein</fullName>
    </submittedName>
</protein>